<dbReference type="SUPFAM" id="SSF53448">
    <property type="entry name" value="Nucleotide-diphospho-sugar transferases"/>
    <property type="match status" value="1"/>
</dbReference>
<dbReference type="Pfam" id="PF05704">
    <property type="entry name" value="Caps_synth"/>
    <property type="match status" value="1"/>
</dbReference>
<accession>A0A841JR45</accession>
<dbReference type="InterPro" id="IPR051706">
    <property type="entry name" value="Glycosyltransferase_domain"/>
</dbReference>
<evidence type="ECO:0000313" key="1">
    <source>
        <dbReference type="EMBL" id="MBB6130765.1"/>
    </source>
</evidence>
<dbReference type="Proteomes" id="UP000548326">
    <property type="component" value="Unassembled WGS sequence"/>
</dbReference>
<name>A0A841JR45_9SPHI</name>
<dbReference type="AlphaFoldDB" id="A0A841JR45"/>
<dbReference type="InterPro" id="IPR008441">
    <property type="entry name" value="AfumC-like_glycosyl_Trfase"/>
</dbReference>
<dbReference type="Gene3D" id="3.90.550.20">
    <property type="match status" value="1"/>
</dbReference>
<comment type="caution">
    <text evidence="1">The sequence shown here is derived from an EMBL/GenBank/DDBJ whole genome shotgun (WGS) entry which is preliminary data.</text>
</comment>
<dbReference type="PANTHER" id="PTHR32385">
    <property type="entry name" value="MANNOSYL PHOSPHORYLINOSITOL CERAMIDE SYNTHASE"/>
    <property type="match status" value="1"/>
</dbReference>
<dbReference type="EMBL" id="JACHCA010000017">
    <property type="protein sequence ID" value="MBB6130765.1"/>
    <property type="molecule type" value="Genomic_DNA"/>
</dbReference>
<gene>
    <name evidence="1" type="ORF">HDF22_004910</name>
</gene>
<dbReference type="InterPro" id="IPR029044">
    <property type="entry name" value="Nucleotide-diphossugar_trans"/>
</dbReference>
<sequence>MQSKLIKAKERLLTFLQMLKCLVTNIVDGTSLPQSYHNEQTLVVLNNANLKPQKIPKIIWMYWEEEIIPFCVQKMIDNIKRLHTSHEIHILNKDNTRSFLPELLFKGEMPIANKTDIIRLELLYRFGGIWIDCTTILRDNLNWIHEKSESQAFDIIGYYREKSTSDSEYPIIESWLLGAAPHNYLIKQWLYTLSPLKDLGNKAYFERIKKRPDYELIKQKISSPSYLLVYLAGQIALRKYKNFNLYLKKCEDSAFYVQEYYGWVNYKINYALCRLEDFIKHVPIVKLTSGDRLLIEMFRKFKLIKKNSTIGVIAQQEIK</sequence>
<dbReference type="GO" id="GO:0051999">
    <property type="term" value="P:mannosyl-inositol phosphorylceramide biosynthetic process"/>
    <property type="evidence" value="ECO:0007669"/>
    <property type="project" value="TreeGrafter"/>
</dbReference>
<dbReference type="GO" id="GO:0000030">
    <property type="term" value="F:mannosyltransferase activity"/>
    <property type="evidence" value="ECO:0007669"/>
    <property type="project" value="TreeGrafter"/>
</dbReference>
<dbReference type="GO" id="GO:0016020">
    <property type="term" value="C:membrane"/>
    <property type="evidence" value="ECO:0007669"/>
    <property type="project" value="GOC"/>
</dbReference>
<dbReference type="PANTHER" id="PTHR32385:SF22">
    <property type="entry name" value="MANNOSYL PHOSPHORYLINOSITOL CERAMIDE SYNTHASE SUR1"/>
    <property type="match status" value="1"/>
</dbReference>
<evidence type="ECO:0000313" key="2">
    <source>
        <dbReference type="Proteomes" id="UP000548326"/>
    </source>
</evidence>
<evidence type="ECO:0008006" key="3">
    <source>
        <dbReference type="Google" id="ProtNLM"/>
    </source>
</evidence>
<dbReference type="RefSeq" id="WP_183589454.1">
    <property type="nucleotide sequence ID" value="NZ_JACHCA010000017.1"/>
</dbReference>
<reference evidence="1 2" key="1">
    <citation type="submission" date="2020-08" db="EMBL/GenBank/DDBJ databases">
        <title>Genomic Encyclopedia of Type Strains, Phase IV (KMG-V): Genome sequencing to study the core and pangenomes of soil and plant-associated prokaryotes.</title>
        <authorList>
            <person name="Whitman W."/>
        </authorList>
    </citation>
    <scope>NUCLEOTIDE SEQUENCE [LARGE SCALE GENOMIC DNA]</scope>
    <source>
        <strain evidence="1 2">MP601</strain>
    </source>
</reference>
<proteinExistence type="predicted"/>
<organism evidence="1 2">
    <name type="scientific">Mucilaginibacter lappiensis</name>
    <dbReference type="NCBI Taxonomy" id="354630"/>
    <lineage>
        <taxon>Bacteria</taxon>
        <taxon>Pseudomonadati</taxon>
        <taxon>Bacteroidota</taxon>
        <taxon>Sphingobacteriia</taxon>
        <taxon>Sphingobacteriales</taxon>
        <taxon>Sphingobacteriaceae</taxon>
        <taxon>Mucilaginibacter</taxon>
    </lineage>
</organism>
<protein>
    <recommendedName>
        <fullName evidence="3">Capsular polysaccharide synthesis protein</fullName>
    </recommendedName>
</protein>